<comment type="caution">
    <text evidence="1">The sequence shown here is derived from an EMBL/GenBank/DDBJ whole genome shotgun (WGS) entry which is preliminary data.</text>
</comment>
<dbReference type="Proteomes" id="UP001642409">
    <property type="component" value="Unassembled WGS sequence"/>
</dbReference>
<reference evidence="1" key="1">
    <citation type="submission" date="2023-06" db="EMBL/GenBank/DDBJ databases">
        <authorList>
            <person name="Kurt Z."/>
        </authorList>
    </citation>
    <scope>NUCLEOTIDE SEQUENCE</scope>
</reference>
<gene>
    <name evidence="2" type="ORF">HINF_LOCUS35024</name>
    <name evidence="1" type="ORF">HINF_LOCUS65379</name>
</gene>
<sequence length="125" mass="14353">MSRPCQPAIYAGLNNVAQIRIQSKASHRLVVLPAQFKVTCSSLLSTRCFCAKMSRLGHEMQIDLGHVREISFLVVSYDNDQAVQYTCQYTISEKLYLDILTNKFCVVSLRFSQYIVQYTVLRYCL</sequence>
<dbReference type="EMBL" id="CAXDID020000126">
    <property type="protein sequence ID" value="CAL6033560.1"/>
    <property type="molecule type" value="Genomic_DNA"/>
</dbReference>
<dbReference type="AlphaFoldDB" id="A0AA86RTP0"/>
<proteinExistence type="predicted"/>
<reference evidence="2 3" key="2">
    <citation type="submission" date="2024-07" db="EMBL/GenBank/DDBJ databases">
        <authorList>
            <person name="Akdeniz Z."/>
        </authorList>
    </citation>
    <scope>NUCLEOTIDE SEQUENCE [LARGE SCALE GENOMIC DNA]</scope>
</reference>
<accession>A0AA86RTP0</accession>
<protein>
    <submittedName>
        <fullName evidence="2">Hypothetical_protein</fullName>
    </submittedName>
</protein>
<name>A0AA86RTP0_9EUKA</name>
<evidence type="ECO:0000313" key="2">
    <source>
        <dbReference type="EMBL" id="CAL6033560.1"/>
    </source>
</evidence>
<organism evidence="1">
    <name type="scientific">Hexamita inflata</name>
    <dbReference type="NCBI Taxonomy" id="28002"/>
    <lineage>
        <taxon>Eukaryota</taxon>
        <taxon>Metamonada</taxon>
        <taxon>Diplomonadida</taxon>
        <taxon>Hexamitidae</taxon>
        <taxon>Hexamitinae</taxon>
        <taxon>Hexamita</taxon>
    </lineage>
</organism>
<evidence type="ECO:0000313" key="3">
    <source>
        <dbReference type="Proteomes" id="UP001642409"/>
    </source>
</evidence>
<evidence type="ECO:0000313" key="1">
    <source>
        <dbReference type="EMBL" id="CAI9977734.1"/>
    </source>
</evidence>
<dbReference type="EMBL" id="CATOUU010001180">
    <property type="protein sequence ID" value="CAI9977734.1"/>
    <property type="molecule type" value="Genomic_DNA"/>
</dbReference>
<keyword evidence="3" id="KW-1185">Reference proteome</keyword>